<dbReference type="Pfam" id="PF01503">
    <property type="entry name" value="PRA-PH"/>
    <property type="match status" value="1"/>
</dbReference>
<evidence type="ECO:0008006" key="3">
    <source>
        <dbReference type="Google" id="ProtNLM"/>
    </source>
</evidence>
<dbReference type="InterPro" id="IPR023292">
    <property type="entry name" value="NTP_PyroPHydrolase-like_dom_sf"/>
</dbReference>
<keyword evidence="2" id="KW-1185">Reference proteome</keyword>
<accession>A0A0P6YDT0</accession>
<reference evidence="1 2" key="1">
    <citation type="submission" date="2015-07" db="EMBL/GenBank/DDBJ databases">
        <title>Whole genome sequence of Herpetosiphon geysericola DSM 7119.</title>
        <authorList>
            <person name="Hemp J."/>
            <person name="Ward L.M."/>
            <person name="Pace L.A."/>
            <person name="Fischer W.W."/>
        </authorList>
    </citation>
    <scope>NUCLEOTIDE SEQUENCE [LARGE SCALE GENOMIC DNA]</scope>
    <source>
        <strain evidence="1 2">DSM 7119</strain>
    </source>
</reference>
<comment type="caution">
    <text evidence="1">The sequence shown here is derived from an EMBL/GenBank/DDBJ whole genome shotgun (WGS) entry which is preliminary data.</text>
</comment>
<organism evidence="1 2">
    <name type="scientific">Herpetosiphon geysericola</name>
    <dbReference type="NCBI Taxonomy" id="70996"/>
    <lineage>
        <taxon>Bacteria</taxon>
        <taxon>Bacillati</taxon>
        <taxon>Chloroflexota</taxon>
        <taxon>Chloroflexia</taxon>
        <taxon>Herpetosiphonales</taxon>
        <taxon>Herpetosiphonaceae</taxon>
        <taxon>Herpetosiphon</taxon>
    </lineage>
</organism>
<proteinExistence type="predicted"/>
<evidence type="ECO:0000313" key="1">
    <source>
        <dbReference type="EMBL" id="KPL91688.1"/>
    </source>
</evidence>
<sequence length="129" mass="13891">MPDHSAAVRAFHEAIGMELPDSPQLPPIAVQALRQTLLQEEYSELQAALAAGDLVAIAQEAADLLYVTYGLCLAYGIELNPVFAEVHRANLAKTTGPRRADGKQLKPADWQPPDVASVLVQQSKASFDV</sequence>
<dbReference type="OrthoDB" id="9810101at2"/>
<dbReference type="InterPro" id="IPR021130">
    <property type="entry name" value="PRib-ATP_PPHydrolase-like"/>
</dbReference>
<evidence type="ECO:0000313" key="2">
    <source>
        <dbReference type="Proteomes" id="UP000050277"/>
    </source>
</evidence>
<dbReference type="AlphaFoldDB" id="A0A0P6YDT0"/>
<dbReference type="SUPFAM" id="SSF101386">
    <property type="entry name" value="all-alpha NTP pyrophosphatases"/>
    <property type="match status" value="1"/>
</dbReference>
<dbReference type="Gene3D" id="1.10.3420.10">
    <property type="entry name" value="putative ntp pyrophosphohydrolase like domain"/>
    <property type="match status" value="1"/>
</dbReference>
<dbReference type="PATRIC" id="fig|70996.4.peg.710"/>
<dbReference type="RefSeq" id="WP_054532647.1">
    <property type="nucleotide sequence ID" value="NZ_LGKP01000004.1"/>
</dbReference>
<dbReference type="STRING" id="70996.SE18_01510"/>
<dbReference type="EMBL" id="LGKP01000004">
    <property type="protein sequence ID" value="KPL91688.1"/>
    <property type="molecule type" value="Genomic_DNA"/>
</dbReference>
<dbReference type="Proteomes" id="UP000050277">
    <property type="component" value="Unassembled WGS sequence"/>
</dbReference>
<dbReference type="CDD" id="cd11544">
    <property type="entry name" value="NTP-PPase_DR2231"/>
    <property type="match status" value="1"/>
</dbReference>
<protein>
    <recommendedName>
        <fullName evidence="3">HAD family hydrolase</fullName>
    </recommendedName>
</protein>
<name>A0A0P6YDT0_9CHLR</name>
<gene>
    <name evidence="1" type="ORF">SE18_01510</name>
</gene>